<dbReference type="NCBIfam" id="TIGR00667">
    <property type="entry name" value="aat"/>
    <property type="match status" value="1"/>
</dbReference>
<evidence type="ECO:0000256" key="3">
    <source>
        <dbReference type="ARBA" id="ARBA00023315"/>
    </source>
</evidence>
<keyword evidence="1 4" id="KW-0963">Cytoplasm</keyword>
<comment type="function">
    <text evidence="4">Functions in the N-end rule pathway of protein degradation where it conjugates Leu, Phe and, less efficiently, Met from aminoacyl-tRNAs to the N-termini of proteins containing an N-terminal arginine or lysine.</text>
</comment>
<keyword evidence="2 4" id="KW-0808">Transferase</keyword>
<comment type="subcellular location">
    <subcellularLocation>
        <location evidence="4">Cytoplasm</location>
    </subcellularLocation>
</comment>
<evidence type="ECO:0000256" key="2">
    <source>
        <dbReference type="ARBA" id="ARBA00022679"/>
    </source>
</evidence>
<evidence type="ECO:0000313" key="6">
    <source>
        <dbReference type="Proteomes" id="UP001410394"/>
    </source>
</evidence>
<dbReference type="InterPro" id="IPR042203">
    <property type="entry name" value="Leu/Phe-tRNA_Trfase_C"/>
</dbReference>
<sequence length="244" mass="27742">MLPWLHPHAAPRFPPVHHALREPNGLLAAGGAMSPDWLLSAYRQGIFPWYSEDDPILWWSPDPRMVVIPGEMRLTRSLLKTLRNTPFTVRCDQDFSGVMQACADTRAQTGTWINTDIVAAYSALHRLGWAHSIETWHGEELVGGLYGVAIGRVFYGESMFHRRSDASKIAFAHLVRLLEQRNFAVIDCQMTTSHLQSLGGREIPRAQFLQGLAQWTTEQLQPESWAHYDMSFDWRAVPRHEAAL</sequence>
<comment type="catalytic activity">
    <reaction evidence="4">
        <text>N-terminal L-lysyl-[protein] + L-leucyl-tRNA(Leu) = N-terminal L-leucyl-L-lysyl-[protein] + tRNA(Leu) + H(+)</text>
        <dbReference type="Rhea" id="RHEA:12340"/>
        <dbReference type="Rhea" id="RHEA-COMP:9613"/>
        <dbReference type="Rhea" id="RHEA-COMP:9622"/>
        <dbReference type="Rhea" id="RHEA-COMP:12670"/>
        <dbReference type="Rhea" id="RHEA-COMP:12671"/>
        <dbReference type="ChEBI" id="CHEBI:15378"/>
        <dbReference type="ChEBI" id="CHEBI:65249"/>
        <dbReference type="ChEBI" id="CHEBI:78442"/>
        <dbReference type="ChEBI" id="CHEBI:78494"/>
        <dbReference type="ChEBI" id="CHEBI:133043"/>
        <dbReference type="EC" id="2.3.2.6"/>
    </reaction>
</comment>
<dbReference type="InterPro" id="IPR042221">
    <property type="entry name" value="Leu/Phe-tRNA_Trfase_N"/>
</dbReference>
<accession>A0ABU9YTA6</accession>
<dbReference type="EMBL" id="JBDIVE010000001">
    <property type="protein sequence ID" value="MEN3066943.1"/>
    <property type="molecule type" value="Genomic_DNA"/>
</dbReference>
<comment type="catalytic activity">
    <reaction evidence="4">
        <text>N-terminal L-arginyl-[protein] + L-leucyl-tRNA(Leu) = N-terminal L-leucyl-L-arginyl-[protein] + tRNA(Leu) + H(+)</text>
        <dbReference type="Rhea" id="RHEA:50416"/>
        <dbReference type="Rhea" id="RHEA-COMP:9613"/>
        <dbReference type="Rhea" id="RHEA-COMP:9622"/>
        <dbReference type="Rhea" id="RHEA-COMP:12672"/>
        <dbReference type="Rhea" id="RHEA-COMP:12673"/>
        <dbReference type="ChEBI" id="CHEBI:15378"/>
        <dbReference type="ChEBI" id="CHEBI:64719"/>
        <dbReference type="ChEBI" id="CHEBI:78442"/>
        <dbReference type="ChEBI" id="CHEBI:78494"/>
        <dbReference type="ChEBI" id="CHEBI:133044"/>
        <dbReference type="EC" id="2.3.2.6"/>
    </reaction>
</comment>
<keyword evidence="6" id="KW-1185">Reference proteome</keyword>
<keyword evidence="3 4" id="KW-0012">Acyltransferase</keyword>
<evidence type="ECO:0000313" key="5">
    <source>
        <dbReference type="EMBL" id="MEN3066943.1"/>
    </source>
</evidence>
<dbReference type="InterPro" id="IPR004616">
    <property type="entry name" value="Leu/Phe-tRNA_Trfase"/>
</dbReference>
<dbReference type="RefSeq" id="WP_345917714.1">
    <property type="nucleotide sequence ID" value="NZ_JBDIVE010000001.1"/>
</dbReference>
<protein>
    <recommendedName>
        <fullName evidence="4">Leucyl/phenylalanyl-tRNA--protein transferase</fullName>
        <ecNumber evidence="4">2.3.2.6</ecNumber>
    </recommendedName>
    <alternativeName>
        <fullName evidence="4">L/F-transferase</fullName>
    </alternativeName>
    <alternativeName>
        <fullName evidence="4">Leucyltransferase</fullName>
    </alternativeName>
    <alternativeName>
        <fullName evidence="4">Phenyalanyltransferase</fullName>
    </alternativeName>
</protein>
<dbReference type="HAMAP" id="MF_00688">
    <property type="entry name" value="Leu_Phe_trans"/>
    <property type="match status" value="1"/>
</dbReference>
<dbReference type="Proteomes" id="UP001410394">
    <property type="component" value="Unassembled WGS sequence"/>
</dbReference>
<evidence type="ECO:0000256" key="4">
    <source>
        <dbReference type="HAMAP-Rule" id="MF_00688"/>
    </source>
</evidence>
<dbReference type="PANTHER" id="PTHR30098">
    <property type="entry name" value="LEUCYL/PHENYLALANYL-TRNA--PROTEIN TRANSFERASE"/>
    <property type="match status" value="1"/>
</dbReference>
<comment type="catalytic activity">
    <reaction evidence="4">
        <text>L-phenylalanyl-tRNA(Phe) + an N-terminal L-alpha-aminoacyl-[protein] = an N-terminal L-phenylalanyl-L-alpha-aminoacyl-[protein] + tRNA(Phe)</text>
        <dbReference type="Rhea" id="RHEA:43632"/>
        <dbReference type="Rhea" id="RHEA-COMP:9668"/>
        <dbReference type="Rhea" id="RHEA-COMP:9699"/>
        <dbReference type="Rhea" id="RHEA-COMP:10636"/>
        <dbReference type="Rhea" id="RHEA-COMP:10637"/>
        <dbReference type="ChEBI" id="CHEBI:78442"/>
        <dbReference type="ChEBI" id="CHEBI:78531"/>
        <dbReference type="ChEBI" id="CHEBI:78597"/>
        <dbReference type="ChEBI" id="CHEBI:83561"/>
        <dbReference type="EC" id="2.3.2.6"/>
    </reaction>
</comment>
<dbReference type="GO" id="GO:0008914">
    <property type="term" value="F:leucyl-tRNA--protein transferase activity"/>
    <property type="evidence" value="ECO:0007669"/>
    <property type="project" value="UniProtKB-EC"/>
</dbReference>
<reference evidence="5 6" key="1">
    <citation type="journal article" date="2018" name="Int. J. Syst. Evol. Microbiol.">
        <title>Uliginosibacterium sediminicola sp. nov., isolated from freshwater sediment.</title>
        <authorList>
            <person name="Hwang W.M."/>
            <person name="Kim S.M."/>
            <person name="Kang K."/>
            <person name="Ahn T.Y."/>
        </authorList>
    </citation>
    <scope>NUCLEOTIDE SEQUENCE [LARGE SCALE GENOMIC DNA]</scope>
    <source>
        <strain evidence="5 6">M1-21</strain>
    </source>
</reference>
<evidence type="ECO:0000256" key="1">
    <source>
        <dbReference type="ARBA" id="ARBA00022490"/>
    </source>
</evidence>
<dbReference type="PANTHER" id="PTHR30098:SF2">
    <property type="entry name" value="LEUCYL_PHENYLALANYL-TRNA--PROTEIN TRANSFERASE"/>
    <property type="match status" value="1"/>
</dbReference>
<organism evidence="5 6">
    <name type="scientific">Uliginosibacterium sediminicola</name>
    <dbReference type="NCBI Taxonomy" id="2024550"/>
    <lineage>
        <taxon>Bacteria</taxon>
        <taxon>Pseudomonadati</taxon>
        <taxon>Pseudomonadota</taxon>
        <taxon>Betaproteobacteria</taxon>
        <taxon>Rhodocyclales</taxon>
        <taxon>Zoogloeaceae</taxon>
        <taxon>Uliginosibacterium</taxon>
    </lineage>
</organism>
<comment type="similarity">
    <text evidence="4">Belongs to the L/F-transferase family.</text>
</comment>
<dbReference type="SUPFAM" id="SSF55729">
    <property type="entry name" value="Acyl-CoA N-acyltransferases (Nat)"/>
    <property type="match status" value="1"/>
</dbReference>
<dbReference type="Gene3D" id="3.30.70.3550">
    <property type="entry name" value="Leucyl/phenylalanyl-tRNA-protein transferase, N-terminal domain"/>
    <property type="match status" value="1"/>
</dbReference>
<dbReference type="Gene3D" id="3.40.630.70">
    <property type="entry name" value="Leucyl/phenylalanyl-tRNA-protein transferase, C-terminal domain"/>
    <property type="match status" value="1"/>
</dbReference>
<gene>
    <name evidence="4 5" type="primary">aat</name>
    <name evidence="5" type="ORF">ABDB84_00545</name>
</gene>
<proteinExistence type="inferred from homology"/>
<dbReference type="InterPro" id="IPR016181">
    <property type="entry name" value="Acyl_CoA_acyltransferase"/>
</dbReference>
<name>A0ABU9YTA6_9RHOO</name>
<dbReference type="EC" id="2.3.2.6" evidence="4"/>
<dbReference type="Pfam" id="PF03588">
    <property type="entry name" value="Leu_Phe_trans"/>
    <property type="match status" value="1"/>
</dbReference>
<comment type="caution">
    <text evidence="5">The sequence shown here is derived from an EMBL/GenBank/DDBJ whole genome shotgun (WGS) entry which is preliminary data.</text>
</comment>